<organism evidence="1 2">
    <name type="scientific">Datura stramonium</name>
    <name type="common">Jimsonweed</name>
    <name type="synonym">Common thornapple</name>
    <dbReference type="NCBI Taxonomy" id="4076"/>
    <lineage>
        <taxon>Eukaryota</taxon>
        <taxon>Viridiplantae</taxon>
        <taxon>Streptophyta</taxon>
        <taxon>Embryophyta</taxon>
        <taxon>Tracheophyta</taxon>
        <taxon>Spermatophyta</taxon>
        <taxon>Magnoliopsida</taxon>
        <taxon>eudicotyledons</taxon>
        <taxon>Gunneridae</taxon>
        <taxon>Pentapetalae</taxon>
        <taxon>asterids</taxon>
        <taxon>lamiids</taxon>
        <taxon>Solanales</taxon>
        <taxon>Solanaceae</taxon>
        <taxon>Solanoideae</taxon>
        <taxon>Datureae</taxon>
        <taxon>Datura</taxon>
    </lineage>
</organism>
<feature type="non-terminal residue" evidence="1">
    <location>
        <position position="1"/>
    </location>
</feature>
<proteinExistence type="predicted"/>
<dbReference type="EMBL" id="JACEIK010000270">
    <property type="protein sequence ID" value="MCD7453862.1"/>
    <property type="molecule type" value="Genomic_DNA"/>
</dbReference>
<evidence type="ECO:0000313" key="1">
    <source>
        <dbReference type="EMBL" id="MCD7453862.1"/>
    </source>
</evidence>
<reference evidence="1 2" key="1">
    <citation type="journal article" date="2021" name="BMC Genomics">
        <title>Datura genome reveals duplications of psychoactive alkaloid biosynthetic genes and high mutation rate following tissue culture.</title>
        <authorList>
            <person name="Rajewski A."/>
            <person name="Carter-House D."/>
            <person name="Stajich J."/>
            <person name="Litt A."/>
        </authorList>
    </citation>
    <scope>NUCLEOTIDE SEQUENCE [LARGE SCALE GENOMIC DNA]</scope>
    <source>
        <strain evidence="1">AR-01</strain>
    </source>
</reference>
<keyword evidence="2" id="KW-1185">Reference proteome</keyword>
<dbReference type="Proteomes" id="UP000823775">
    <property type="component" value="Unassembled WGS sequence"/>
</dbReference>
<evidence type="ECO:0000313" key="2">
    <source>
        <dbReference type="Proteomes" id="UP000823775"/>
    </source>
</evidence>
<gene>
    <name evidence="1" type="ORF">HAX54_022421</name>
</gene>
<comment type="caution">
    <text evidence="1">The sequence shown here is derived from an EMBL/GenBank/DDBJ whole genome shotgun (WGS) entry which is preliminary data.</text>
</comment>
<accession>A0ABS8S540</accession>
<protein>
    <submittedName>
        <fullName evidence="1">Uncharacterized protein</fullName>
    </submittedName>
</protein>
<name>A0ABS8S540_DATST</name>
<sequence length="75" mass="8378">GSPSKNDLVARIQIVPLHPIDTPSGVSFYIYYIGLVMGNIESHYSGTGTLKLNNHYLYYSGLANYFGTSRAMYRL</sequence>